<dbReference type="AlphaFoldDB" id="A0AAD4XYF0"/>
<dbReference type="EMBL" id="JAJJMB010001069">
    <property type="protein sequence ID" value="KAI3959324.1"/>
    <property type="molecule type" value="Genomic_DNA"/>
</dbReference>
<evidence type="ECO:0000313" key="1">
    <source>
        <dbReference type="EMBL" id="KAI3959324.1"/>
    </source>
</evidence>
<keyword evidence="2" id="KW-1185">Reference proteome</keyword>
<accession>A0AAD4XYF0</accession>
<feature type="non-terminal residue" evidence="1">
    <location>
        <position position="170"/>
    </location>
</feature>
<proteinExistence type="predicted"/>
<evidence type="ECO:0000313" key="2">
    <source>
        <dbReference type="Proteomes" id="UP001202328"/>
    </source>
</evidence>
<gene>
    <name evidence="1" type="ORF">MKW98_018914</name>
</gene>
<sequence>IASAWKSNCIPGDIYIDSTALAPIPFGSTFKYCTDWCDEQSGPVSHGCRLDKEIRCRCCCGSSPPSPSSPPSGPLPPPFEGRWPQTYEICPDGEEYLNFNHKNGTECIQAPKCEQECKDIGLLMARKECVAGGESYPRPRPRYKWYEQCYCQNPPPPPHPQPPPPPPPRA</sequence>
<organism evidence="1 2">
    <name type="scientific">Papaver atlanticum</name>
    <dbReference type="NCBI Taxonomy" id="357466"/>
    <lineage>
        <taxon>Eukaryota</taxon>
        <taxon>Viridiplantae</taxon>
        <taxon>Streptophyta</taxon>
        <taxon>Embryophyta</taxon>
        <taxon>Tracheophyta</taxon>
        <taxon>Spermatophyta</taxon>
        <taxon>Magnoliopsida</taxon>
        <taxon>Ranunculales</taxon>
        <taxon>Papaveraceae</taxon>
        <taxon>Papaveroideae</taxon>
        <taxon>Papaver</taxon>
    </lineage>
</organism>
<name>A0AAD4XYF0_9MAGN</name>
<dbReference type="Proteomes" id="UP001202328">
    <property type="component" value="Unassembled WGS sequence"/>
</dbReference>
<reference evidence="1" key="1">
    <citation type="submission" date="2022-04" db="EMBL/GenBank/DDBJ databases">
        <title>A functionally conserved STORR gene fusion in Papaver species that diverged 16.8 million years ago.</title>
        <authorList>
            <person name="Catania T."/>
        </authorList>
    </citation>
    <scope>NUCLEOTIDE SEQUENCE</scope>
    <source>
        <strain evidence="1">S-188037</strain>
    </source>
</reference>
<comment type="caution">
    <text evidence="1">The sequence shown here is derived from an EMBL/GenBank/DDBJ whole genome shotgun (WGS) entry which is preliminary data.</text>
</comment>
<protein>
    <submittedName>
        <fullName evidence="1">Uncharacterized protein</fullName>
    </submittedName>
</protein>
<feature type="non-terminal residue" evidence="1">
    <location>
        <position position="1"/>
    </location>
</feature>